<dbReference type="InterPro" id="IPR020806">
    <property type="entry name" value="PKS_PP-bd"/>
</dbReference>
<dbReference type="InterPro" id="IPR036291">
    <property type="entry name" value="NAD(P)-bd_dom_sf"/>
</dbReference>
<feature type="coiled-coil region" evidence="10">
    <location>
        <begin position="4"/>
        <end position="31"/>
    </location>
</feature>
<evidence type="ECO:0000256" key="5">
    <source>
        <dbReference type="ARBA" id="ARBA00022679"/>
    </source>
</evidence>
<feature type="domain" description="Ketosynthase family 3 (KS3)" evidence="13">
    <location>
        <begin position="33"/>
        <end position="451"/>
    </location>
</feature>
<dbReference type="SUPFAM" id="SSF52151">
    <property type="entry name" value="FabD/lysophospholipase-like"/>
    <property type="match status" value="2"/>
</dbReference>
<evidence type="ECO:0000313" key="16">
    <source>
        <dbReference type="Proteomes" id="UP000037395"/>
    </source>
</evidence>
<dbReference type="PROSITE" id="PS52019">
    <property type="entry name" value="PKS_MFAS_DH"/>
    <property type="match status" value="1"/>
</dbReference>
<comment type="pathway">
    <text evidence="2">Antibiotic biosynthesis.</text>
</comment>
<dbReference type="InterPro" id="IPR006162">
    <property type="entry name" value="Ppantetheine_attach_site"/>
</dbReference>
<feature type="compositionally biased region" description="Pro residues" evidence="11">
    <location>
        <begin position="2758"/>
        <end position="2770"/>
    </location>
</feature>
<dbReference type="FunFam" id="3.40.47.10:FF:000019">
    <property type="entry name" value="Polyketide synthase type I"/>
    <property type="match status" value="2"/>
</dbReference>
<dbReference type="SMART" id="SM00827">
    <property type="entry name" value="PKS_AT"/>
    <property type="match status" value="2"/>
</dbReference>
<feature type="domain" description="Carrier" evidence="12">
    <location>
        <begin position="1506"/>
        <end position="1581"/>
    </location>
</feature>
<dbReference type="SUPFAM" id="SSF51735">
    <property type="entry name" value="NAD(P)-binding Rossmann-fold domains"/>
    <property type="match status" value="2"/>
</dbReference>
<dbReference type="Gene3D" id="3.30.70.3290">
    <property type="match status" value="2"/>
</dbReference>
<dbReference type="CDD" id="cd08952">
    <property type="entry name" value="KR_1_SDR_x"/>
    <property type="match status" value="1"/>
</dbReference>
<evidence type="ECO:0000313" key="15">
    <source>
        <dbReference type="EMBL" id="OEV33310.1"/>
    </source>
</evidence>
<dbReference type="GO" id="GO:0006633">
    <property type="term" value="P:fatty acid biosynthetic process"/>
    <property type="evidence" value="ECO:0007669"/>
    <property type="project" value="InterPro"/>
</dbReference>
<dbReference type="InterPro" id="IPR042104">
    <property type="entry name" value="PKS_dehydratase_sf"/>
</dbReference>
<evidence type="ECO:0000256" key="4">
    <source>
        <dbReference type="ARBA" id="ARBA00022553"/>
    </source>
</evidence>
<dbReference type="SUPFAM" id="SSF47336">
    <property type="entry name" value="ACP-like"/>
    <property type="match status" value="1"/>
</dbReference>
<dbReference type="SMART" id="SM00822">
    <property type="entry name" value="PKS_KR"/>
    <property type="match status" value="1"/>
</dbReference>
<feature type="region of interest" description="C-terminal hotdog fold" evidence="9">
    <location>
        <begin position="2643"/>
        <end position="2789"/>
    </location>
</feature>
<dbReference type="OrthoDB" id="9778690at2"/>
<dbReference type="InterPro" id="IPR036736">
    <property type="entry name" value="ACP-like_sf"/>
</dbReference>
<dbReference type="Pfam" id="PF08659">
    <property type="entry name" value="KR"/>
    <property type="match status" value="1"/>
</dbReference>
<evidence type="ECO:0000256" key="8">
    <source>
        <dbReference type="ARBA" id="ARBA00023315"/>
    </source>
</evidence>
<comment type="caution">
    <text evidence="9">Lacks conserved residue(s) required for the propagation of feature annotation.</text>
</comment>
<dbReference type="InterPro" id="IPR020841">
    <property type="entry name" value="PKS_Beta-ketoAc_synthase_dom"/>
</dbReference>
<dbReference type="Pfam" id="PF00550">
    <property type="entry name" value="PP-binding"/>
    <property type="match status" value="1"/>
</dbReference>
<dbReference type="InterPro" id="IPR014043">
    <property type="entry name" value="Acyl_transferase_dom"/>
</dbReference>
<feature type="region of interest" description="Disordered" evidence="11">
    <location>
        <begin position="2715"/>
        <end position="2789"/>
    </location>
</feature>
<keyword evidence="5" id="KW-0808">Transferase</keyword>
<dbReference type="Pfam" id="PF00698">
    <property type="entry name" value="Acyl_transf_1"/>
    <property type="match status" value="2"/>
</dbReference>
<dbReference type="PROSITE" id="PS00012">
    <property type="entry name" value="PHOSPHOPANTETHEINE"/>
    <property type="match status" value="1"/>
</dbReference>
<dbReference type="InterPro" id="IPR014031">
    <property type="entry name" value="Ketoacyl_synth_C"/>
</dbReference>
<dbReference type="Proteomes" id="UP000037395">
    <property type="component" value="Unassembled WGS sequence"/>
</dbReference>
<dbReference type="Pfam" id="PF21089">
    <property type="entry name" value="PKS_DH_N"/>
    <property type="match status" value="1"/>
</dbReference>
<feature type="compositionally biased region" description="Low complexity" evidence="11">
    <location>
        <begin position="2771"/>
        <end position="2783"/>
    </location>
</feature>
<feature type="domain" description="PKS/mFAS DH" evidence="14">
    <location>
        <begin position="2507"/>
        <end position="2789"/>
    </location>
</feature>
<keyword evidence="4" id="KW-0597">Phosphoprotein</keyword>
<dbReference type="InterPro" id="IPR016036">
    <property type="entry name" value="Malonyl_transacylase_ACP-bd"/>
</dbReference>
<feature type="domain" description="Ketosynthase family 3 (KS3)" evidence="13">
    <location>
        <begin position="1600"/>
        <end position="2024"/>
    </location>
</feature>
<dbReference type="SUPFAM" id="SSF55048">
    <property type="entry name" value="Probable ACP-binding domain of malonyl-CoA ACP transacylase"/>
    <property type="match status" value="2"/>
</dbReference>
<dbReference type="FunFam" id="1.10.1200.10:FF:000007">
    <property type="entry name" value="Probable polyketide synthase pks17"/>
    <property type="match status" value="1"/>
</dbReference>
<dbReference type="InterPro" id="IPR013968">
    <property type="entry name" value="PKS_KR"/>
</dbReference>
<dbReference type="GO" id="GO:0004312">
    <property type="term" value="F:fatty acid synthase activity"/>
    <property type="evidence" value="ECO:0007669"/>
    <property type="project" value="TreeGrafter"/>
</dbReference>
<dbReference type="InterPro" id="IPR018201">
    <property type="entry name" value="Ketoacyl_synth_AS"/>
</dbReference>
<dbReference type="PANTHER" id="PTHR43775">
    <property type="entry name" value="FATTY ACID SYNTHASE"/>
    <property type="match status" value="1"/>
</dbReference>
<dbReference type="RefSeq" id="WP_063737991.1">
    <property type="nucleotide sequence ID" value="NZ_JPRF03000066.1"/>
</dbReference>
<accession>A0A1E7MXY8</accession>
<sequence length="2789" mass="288126">MSNEDKLRDYLKRAIADLQETREQLHEVTEQQREPIAVVGMACRLPGGVASPEELWELVRDGVDAVSDFPADRGWDLPEGSVTSRQSGFLHDAGDFDADFFGISPREALAMDPQQRLMLETAWEAVERAGIDPDSLHGTRTGVFVGAGHGGYDSASTARGRIDGDASGHLLTGNTVSIASGRISYVLGLEGPAVTVDTACSSSLVALHLAVQSLRRGECTLALAGGVTVMSTPQMFTEFSRQGGLAADGRCKPFAAAADGTAWGEGAAVLLVERLSDARRNGHPVLAVVRGSAVNQDGASNGLTAPNGPSQQRVIRAALADAGVPAREVDVVEAHGTGTRLGDPIEAAALLATYGQNRERPLLIGALKSNTGHTQAASGVAGVIKTVLAMRHGLLPRTLHLDEPTPHVDWTAGSAELLAEARGWPETGRPRRAGVSSFGVSGTNAHVVLEAVPEPVEAEPAAEELPGAVLPWVLSARGDAALRAQAGRLAAHLRTHRPLAPADVAHSLATARAGLEHRAVVLGHGPEERLRALDALAGGESAPDVVLGTVDKGATAFLFSGQGSQRLGMGRELYARFPVFAEAFDAVCAELDLPLREVVWGEDAELLNRTDFAQAGLFAVEVALFRLVESLGVRPEFVAGHSIGEIAAAHVAGVFSLSDACTLVAARGRLMQALPSGGAMLAVQATEEEVRPLLGESVSIAAVNGPSSVVVSGTEEAVAAIEAHFADRKTSRLRVSHAFHSALMDPMLDDFRTVLNGLTYLAPSIPLVSNLTGELVTGTTDADYWVRHVREPVRFADGLRTLHDQGVTRLLELGPDGVLSAMAAETLPGDAAPVALLRKDRPEETALLAALARLHVRGAGPDWTAVLAGTGGRRTELPTYAFQRQRYWLPGLHQREAGTPTADPVEDSFWAAVEAGDLQEASAVLGIAEEATEASLDRLLPVLSAWRGQRRLLSTLDSWTYRTTWVPLPGPTDAVPTGRWLAVLPQGPASTPSTEGTGAEGLTDGTGDTEAVAGAPAGDWPAAVLAALAARGLRIERVPGAHALAARLAGGADEPVAGVLSFLAADGRPDPEHPEVPGYLPATVDLLRALEAAGGPARLWCLTRGAVAADASDRVAAPEQAQLWGLGRVAALEHPQRWGGLIDLPATTCSRTAAQLVGVLAQAAEQQTAAHGATGYRAAGQRPVEDQVALRASGARARRLTRAAAPVPPAPAAPGAADGTGWAAPAGTILITGGTGALGAHVARWLAGAGAEHLLLLGRRGPQAPGAGELGEELAALGTRVTVVACDAADREALAAVLAAVPAELPLTGVVHAAGVLDDGVLDGLTAERFTSVLRAKAVPARHLHELTAGQDLALFVLFSSITGVLGNPGQANYAAANAYLDALAEHRRAAGRPVTCLAWGPWAGGGMAGDHPALTGRMRRSGLTPMDPAPAVAALGRALGAGASGLTVADVDWNVLAPALTAARPSALIAELPEARRAGAPAVGAQERSPLAGRLSGRDAAERQRVLLELVRTEAAAVLGHTGPATVDAARAFRDLGFDSLTAVELRNRLAAATGLGLPATLLFDHPTPSALAGHLRTELDGTEAGPAAAATVTAADDDEPIAIVAMACRFPGGVDSPEGLWELLAEGRDAVGPFPADRGWDTERLHHPDPDHEGTSYVAEGAFVTGVADFDADFFGISPREALAMDPQQRLMLETAWEAVERAGIDAGALRGSRTGVFVGSNFQDYQVVLDAAREGVAGHVMTGNAASVLSGRIAYTLGLEGPAVTVDTACSSSLVALHLAVQALRRGECALALAGGVTVMATPQVFVEFSRQRGLAPDGRCKPFAAAADGTGWSEGAGVLLVERLSDARRNGHPVLAVVRGSAVNQDGASNGLTAPNGPSQQRVIRAALADAGLSPAEVDAVEAHGTGTRLGDPIEAQALLATYGQERELPLLLGSVKSNLGHTQAAAGVAGVIRTVLALRHGELPKSLHIDTPTSHVDWSQGAVELLTEARAWPETGRPRRAGVSSFGLSGTNAHVLLEAASESEGVQPGAVEPGAVEPGAVPAGAPEPGAPESGALPWLLSARSAQALRGQARALLGHLDAAAPAPLDLAHSLATRRALLEHRAAVIGTGPEELRAGLTALADGAPAPGVVTGRHAAGRDRRVVLLFPGQGSQWAGMGAELLDSSTEFAETIAACEQALAPWTDWSLSAVLRGAPDAPALDRVDVAQPALWATMIALATCWQAHGVTPAAVLGHSQGEIAAACVAGALSLEDGAKVVALRSLAIARALSGHGGMVSVPQTHAEVLARIEPYDGRISVAAANGPAGVVVSGEPEALDRLLAGCEHDGVRAKRIPVDYASHSAQVERIERTLLTELHGITTREARIPFFSTVTADWLGDTPLDARYWYRNLRRTVRLEESVRALLAQGHDAFLECSPHPVLAMAVEDTAADAGARAVVLGTVRREDGGPARLLTSLAEAHVSGVRIDWAPALAGGRPVDLPTYAFQRRRYWLARDTAAAGTTDPSGLDRAVHLAGGDTVLLTGRIGTATHPWTADHQVRGTAVVPGTALLDWAVRAGDEAGCPAVAELTEHSPLVLPEHGTLDLQLTVGPAGEDGRRPLTVHARRTDAPGSTPWTRHAAGTLAPAGAPSAARPASHDALPPDTGTPTDTHAGPDGYGERFRTVRSLVRRGEERYAEVALAEEHRAEAAGFRLHPALLQGLLAATGAGADAGAAAQPADWRGVTCTPPAPPGSGSGSPRAPTAATRSAPSTRTAPPCSPSRPSPPARSPPTGSGPSPSRCTRSSGAR</sequence>
<feature type="compositionally biased region" description="Low complexity" evidence="11">
    <location>
        <begin position="2738"/>
        <end position="2757"/>
    </location>
</feature>
<dbReference type="NCBIfam" id="NF045894">
    <property type="entry name" value="PKS_plus_SDR"/>
    <property type="match status" value="1"/>
</dbReference>
<dbReference type="SMART" id="SM00823">
    <property type="entry name" value="PKS_PP"/>
    <property type="match status" value="1"/>
</dbReference>
<proteinExistence type="predicted"/>
<keyword evidence="3" id="KW-0596">Phosphopantetheine</keyword>
<keyword evidence="7" id="KW-0511">Multifunctional enzyme</keyword>
<dbReference type="InterPro" id="IPR015083">
    <property type="entry name" value="NorB/c/GfsB-D-like_docking"/>
</dbReference>
<evidence type="ECO:0000259" key="14">
    <source>
        <dbReference type="PROSITE" id="PS52019"/>
    </source>
</evidence>
<evidence type="ECO:0000256" key="7">
    <source>
        <dbReference type="ARBA" id="ARBA00023268"/>
    </source>
</evidence>
<protein>
    <submittedName>
        <fullName evidence="15">Uncharacterized protein</fullName>
    </submittedName>
</protein>
<dbReference type="Gene3D" id="3.40.50.720">
    <property type="entry name" value="NAD(P)-binding Rossmann-like Domain"/>
    <property type="match status" value="1"/>
</dbReference>
<feature type="compositionally biased region" description="Low complexity" evidence="11">
    <location>
        <begin position="2033"/>
        <end position="2055"/>
    </location>
</feature>
<dbReference type="Gene3D" id="3.40.366.10">
    <property type="entry name" value="Malonyl-Coenzyme A Acyl Carrier Protein, domain 2"/>
    <property type="match status" value="2"/>
</dbReference>
<dbReference type="SUPFAM" id="SSF53901">
    <property type="entry name" value="Thiolase-like"/>
    <property type="match status" value="2"/>
</dbReference>
<dbReference type="Gene3D" id="1.10.1200.10">
    <property type="entry name" value="ACP-like"/>
    <property type="match status" value="1"/>
</dbReference>
<dbReference type="GO" id="GO:0031177">
    <property type="term" value="F:phosphopantetheine binding"/>
    <property type="evidence" value="ECO:0007669"/>
    <property type="project" value="InterPro"/>
</dbReference>
<dbReference type="InterPro" id="IPR020807">
    <property type="entry name" value="PKS_DH"/>
</dbReference>
<dbReference type="InterPro" id="IPR050091">
    <property type="entry name" value="PKS_NRPS_Biosynth_Enz"/>
</dbReference>
<dbReference type="PROSITE" id="PS00606">
    <property type="entry name" value="KS3_1"/>
    <property type="match status" value="2"/>
</dbReference>
<keyword evidence="6" id="KW-0045">Antibiotic biosynthesis</keyword>
<dbReference type="CDD" id="cd00833">
    <property type="entry name" value="PKS"/>
    <property type="match status" value="2"/>
</dbReference>
<dbReference type="InterPro" id="IPR009081">
    <property type="entry name" value="PP-bd_ACP"/>
</dbReference>
<dbReference type="Gene3D" id="3.10.129.110">
    <property type="entry name" value="Polyketide synthase dehydratase"/>
    <property type="match status" value="1"/>
</dbReference>
<dbReference type="Pfam" id="PF02801">
    <property type="entry name" value="Ketoacyl-synt_C"/>
    <property type="match status" value="2"/>
</dbReference>
<evidence type="ECO:0000256" key="11">
    <source>
        <dbReference type="SAM" id="MobiDB-lite"/>
    </source>
</evidence>
<dbReference type="Pfam" id="PF14765">
    <property type="entry name" value="PS-DH"/>
    <property type="match status" value="1"/>
</dbReference>
<dbReference type="PROSITE" id="PS52004">
    <property type="entry name" value="KS3_2"/>
    <property type="match status" value="2"/>
</dbReference>
<comment type="cofactor">
    <cofactor evidence="1">
        <name>pantetheine 4'-phosphate</name>
        <dbReference type="ChEBI" id="CHEBI:47942"/>
    </cofactor>
</comment>
<dbReference type="InterPro" id="IPR014030">
    <property type="entry name" value="Ketoacyl_synth_N"/>
</dbReference>
<dbReference type="PANTHER" id="PTHR43775:SF51">
    <property type="entry name" value="INACTIVE PHENOLPHTHIOCEROL SYNTHESIS POLYKETIDE SYNTHASE TYPE I PKS1-RELATED"/>
    <property type="match status" value="1"/>
</dbReference>
<dbReference type="SMART" id="SM00825">
    <property type="entry name" value="PKS_KS"/>
    <property type="match status" value="2"/>
</dbReference>
<name>A0A1E7MXY8_KITAU</name>
<dbReference type="Pfam" id="PF18369">
    <property type="entry name" value="PKS_DE"/>
    <property type="match status" value="1"/>
</dbReference>
<feature type="region of interest" description="Disordered" evidence="11">
    <location>
        <begin position="2027"/>
        <end position="2055"/>
    </location>
</feature>
<dbReference type="InterPro" id="IPR001227">
    <property type="entry name" value="Ac_transferase_dom_sf"/>
</dbReference>
<dbReference type="Gene3D" id="6.10.140.1830">
    <property type="match status" value="1"/>
</dbReference>
<dbReference type="SUPFAM" id="SSF101173">
    <property type="entry name" value="Docking domain B of the erythromycin polyketide synthase (DEBS)"/>
    <property type="match status" value="1"/>
</dbReference>
<keyword evidence="10" id="KW-0175">Coiled coil</keyword>
<evidence type="ECO:0000256" key="1">
    <source>
        <dbReference type="ARBA" id="ARBA00001957"/>
    </source>
</evidence>
<dbReference type="InterPro" id="IPR057326">
    <property type="entry name" value="KR_dom"/>
</dbReference>
<dbReference type="FunFam" id="3.40.366.10:FF:000002">
    <property type="entry name" value="Probable polyketide synthase 2"/>
    <property type="match status" value="2"/>
</dbReference>
<dbReference type="InterPro" id="IPR049552">
    <property type="entry name" value="PKS_DH_N"/>
</dbReference>
<dbReference type="InterPro" id="IPR049551">
    <property type="entry name" value="PKS_DH_C"/>
</dbReference>
<dbReference type="InterPro" id="IPR036299">
    <property type="entry name" value="Polyketide_synth_docking_sf"/>
</dbReference>
<gene>
    <name evidence="15" type="ORF">HS99_0038730</name>
</gene>
<dbReference type="Pfam" id="PF16197">
    <property type="entry name" value="KAsynt_C_assoc"/>
    <property type="match status" value="2"/>
</dbReference>
<dbReference type="InterPro" id="IPR049900">
    <property type="entry name" value="PKS_mFAS_DH"/>
</dbReference>
<evidence type="ECO:0000256" key="3">
    <source>
        <dbReference type="ARBA" id="ARBA00022450"/>
    </source>
</evidence>
<dbReference type="InterPro" id="IPR032821">
    <property type="entry name" value="PKS_assoc"/>
</dbReference>
<evidence type="ECO:0000259" key="13">
    <source>
        <dbReference type="PROSITE" id="PS52004"/>
    </source>
</evidence>
<dbReference type="EMBL" id="JPRF03000066">
    <property type="protein sequence ID" value="OEV33310.1"/>
    <property type="molecule type" value="Genomic_DNA"/>
</dbReference>
<dbReference type="InterPro" id="IPR041618">
    <property type="entry name" value="PKS_DE"/>
</dbReference>
<feature type="region of interest" description="Disordered" evidence="11">
    <location>
        <begin position="2592"/>
        <end position="2662"/>
    </location>
</feature>
<dbReference type="SMART" id="SM00826">
    <property type="entry name" value="PKS_DH"/>
    <property type="match status" value="1"/>
</dbReference>
<reference evidence="15" key="1">
    <citation type="submission" date="2016-08" db="EMBL/GenBank/DDBJ databases">
        <title>Sequencing, Assembly and Comparative Genomics of S. aureofaciens ATCC 10762.</title>
        <authorList>
            <person name="Gradnigo J.S."/>
            <person name="Johnson N."/>
            <person name="Somerville G.A."/>
        </authorList>
    </citation>
    <scope>NUCLEOTIDE SEQUENCE [LARGE SCALE GENOMIC DNA]</scope>
    <source>
        <strain evidence="15">ATCC 10762</strain>
    </source>
</reference>
<dbReference type="InterPro" id="IPR016035">
    <property type="entry name" value="Acyl_Trfase/lysoPLipase"/>
</dbReference>
<keyword evidence="16" id="KW-1185">Reference proteome</keyword>
<organism evidence="15 16">
    <name type="scientific">Kitasatospora aureofaciens</name>
    <name type="common">Streptomyces aureofaciens</name>
    <dbReference type="NCBI Taxonomy" id="1894"/>
    <lineage>
        <taxon>Bacteria</taxon>
        <taxon>Bacillati</taxon>
        <taxon>Actinomycetota</taxon>
        <taxon>Actinomycetes</taxon>
        <taxon>Kitasatosporales</taxon>
        <taxon>Streptomycetaceae</taxon>
        <taxon>Kitasatospora</taxon>
    </lineage>
</organism>
<dbReference type="Gene3D" id="3.40.47.10">
    <property type="match status" value="2"/>
</dbReference>
<dbReference type="Pfam" id="PF00109">
    <property type="entry name" value="ketoacyl-synt"/>
    <property type="match status" value="2"/>
</dbReference>
<evidence type="ECO:0000256" key="2">
    <source>
        <dbReference type="ARBA" id="ARBA00004792"/>
    </source>
</evidence>
<dbReference type="GO" id="GO:0004315">
    <property type="term" value="F:3-oxoacyl-[acyl-carrier-protein] synthase activity"/>
    <property type="evidence" value="ECO:0007669"/>
    <property type="project" value="InterPro"/>
</dbReference>
<evidence type="ECO:0000259" key="12">
    <source>
        <dbReference type="PROSITE" id="PS50075"/>
    </source>
</evidence>
<evidence type="ECO:0000256" key="6">
    <source>
        <dbReference type="ARBA" id="ARBA00023194"/>
    </source>
</evidence>
<comment type="caution">
    <text evidence="15">The sequence shown here is derived from an EMBL/GenBank/DDBJ whole genome shotgun (WGS) entry which is preliminary data.</text>
</comment>
<dbReference type="InterPro" id="IPR016039">
    <property type="entry name" value="Thiolase-like"/>
</dbReference>
<dbReference type="Pfam" id="PF08990">
    <property type="entry name" value="Docking"/>
    <property type="match status" value="1"/>
</dbReference>
<dbReference type="SMART" id="SM01294">
    <property type="entry name" value="PKS_PP_betabranch"/>
    <property type="match status" value="1"/>
</dbReference>
<feature type="compositionally biased region" description="Low complexity" evidence="11">
    <location>
        <begin position="2619"/>
        <end position="2636"/>
    </location>
</feature>
<keyword evidence="8" id="KW-0012">Acyltransferase</keyword>
<evidence type="ECO:0000256" key="10">
    <source>
        <dbReference type="SAM" id="Coils"/>
    </source>
</evidence>
<feature type="region of interest" description="N-terminal hotdog fold" evidence="9">
    <location>
        <begin position="2507"/>
        <end position="2632"/>
    </location>
</feature>
<evidence type="ECO:0000256" key="9">
    <source>
        <dbReference type="PROSITE-ProRule" id="PRU01363"/>
    </source>
</evidence>
<dbReference type="GO" id="GO:0033068">
    <property type="term" value="P:macrolide biosynthetic process"/>
    <property type="evidence" value="ECO:0007669"/>
    <property type="project" value="UniProtKB-ARBA"/>
</dbReference>
<dbReference type="PROSITE" id="PS50075">
    <property type="entry name" value="CARRIER"/>
    <property type="match status" value="1"/>
</dbReference>